<proteinExistence type="predicted"/>
<dbReference type="SUPFAM" id="SSF53597">
    <property type="entry name" value="Dihydrofolate reductase-like"/>
    <property type="match status" value="1"/>
</dbReference>
<gene>
    <name evidence="1" type="ORF">SAMN04488557_3940</name>
</gene>
<name>A0A1I7NWC9_9HYPH</name>
<dbReference type="EMBL" id="FPCH01000004">
    <property type="protein sequence ID" value="SFV38924.1"/>
    <property type="molecule type" value="Genomic_DNA"/>
</dbReference>
<dbReference type="Gene3D" id="3.40.430.10">
    <property type="entry name" value="Dihydrofolate Reductase, subunit A"/>
    <property type="match status" value="1"/>
</dbReference>
<accession>A0A1I7NWC9</accession>
<protein>
    <submittedName>
        <fullName evidence="1">Dihydromethanopterin reductase</fullName>
    </submittedName>
</protein>
<dbReference type="OrthoDB" id="7932254at2"/>
<dbReference type="InterPro" id="IPR024072">
    <property type="entry name" value="DHFR-like_dom_sf"/>
</dbReference>
<keyword evidence="2" id="KW-1185">Reference proteome</keyword>
<dbReference type="RefSeq" id="WP_092869485.1">
    <property type="nucleotide sequence ID" value="NZ_FPCH01000004.1"/>
</dbReference>
<dbReference type="Proteomes" id="UP000199423">
    <property type="component" value="Unassembled WGS sequence"/>
</dbReference>
<dbReference type="STRING" id="51670.SAMN04488557_3940"/>
<sequence>MQQTVVRVICAIGQSGQLGLNGELPWEGNRDPEYVADVARFFDITRGHVLIAGPKTIGAVPDFARTDRTLFVLRSHMDPEATLKQFAGRVVFVGGGPPVWDIYAPYVSHWDITRLPYDGPADRWFNPNWLTASARHQGDRHPNPSVRAGPSI</sequence>
<dbReference type="AlphaFoldDB" id="A0A1I7NWC9"/>
<organism evidence="1 2">
    <name type="scientific">Hyphomicrobium facile</name>
    <dbReference type="NCBI Taxonomy" id="51670"/>
    <lineage>
        <taxon>Bacteria</taxon>
        <taxon>Pseudomonadati</taxon>
        <taxon>Pseudomonadota</taxon>
        <taxon>Alphaproteobacteria</taxon>
        <taxon>Hyphomicrobiales</taxon>
        <taxon>Hyphomicrobiaceae</taxon>
        <taxon>Hyphomicrobium</taxon>
    </lineage>
</organism>
<evidence type="ECO:0000313" key="1">
    <source>
        <dbReference type="EMBL" id="SFV38924.1"/>
    </source>
</evidence>
<reference evidence="2" key="1">
    <citation type="submission" date="2016-10" db="EMBL/GenBank/DDBJ databases">
        <authorList>
            <person name="Varghese N."/>
            <person name="Submissions S."/>
        </authorList>
    </citation>
    <scope>NUCLEOTIDE SEQUENCE [LARGE SCALE GENOMIC DNA]</scope>
    <source>
        <strain evidence="2">DSM 1565</strain>
    </source>
</reference>
<evidence type="ECO:0000313" key="2">
    <source>
        <dbReference type="Proteomes" id="UP000199423"/>
    </source>
</evidence>